<proteinExistence type="predicted"/>
<dbReference type="Pfam" id="PF13360">
    <property type="entry name" value="PQQ_2"/>
    <property type="match status" value="1"/>
</dbReference>
<evidence type="ECO:0000313" key="2">
    <source>
        <dbReference type="EMBL" id="CUR57276.1"/>
    </source>
</evidence>
<dbReference type="InterPro" id="IPR002372">
    <property type="entry name" value="PQQ_rpt_dom"/>
</dbReference>
<accession>A0A2P2C5M0</accession>
<reference evidence="2" key="1">
    <citation type="submission" date="2015-08" db="EMBL/GenBank/DDBJ databases">
        <authorList>
            <person name="Babu N.S."/>
            <person name="Beckwith C.J."/>
            <person name="Beseler K.G."/>
            <person name="Brison A."/>
            <person name="Carone J.V."/>
            <person name="Caskin T.P."/>
            <person name="Diamond M."/>
            <person name="Durham M.E."/>
            <person name="Foxe J.M."/>
            <person name="Go M."/>
            <person name="Henderson B.A."/>
            <person name="Jones I.B."/>
            <person name="McGettigan J.A."/>
            <person name="Micheletti S.J."/>
            <person name="Nasrallah M.E."/>
            <person name="Ortiz D."/>
            <person name="Piller C.R."/>
            <person name="Privatt S.R."/>
            <person name="Schneider S.L."/>
            <person name="Sharp S."/>
            <person name="Smith T.C."/>
            <person name="Stanton J.D."/>
            <person name="Ullery H.E."/>
            <person name="Wilson R.J."/>
            <person name="Serrano M.G."/>
            <person name="Buck G."/>
            <person name="Lee V."/>
            <person name="Wang Y."/>
            <person name="Carvalho R."/>
            <person name="Voegtly L."/>
            <person name="Shi R."/>
            <person name="Duckworth R."/>
            <person name="Johnson A."/>
            <person name="Loviza R."/>
            <person name="Walstead R."/>
            <person name="Shah Z."/>
            <person name="Kiflezghi M."/>
            <person name="Wade K."/>
            <person name="Ball S.L."/>
            <person name="Bradley K.W."/>
            <person name="Asai D.J."/>
            <person name="Bowman C.A."/>
            <person name="Russell D.A."/>
            <person name="Pope W.H."/>
            <person name="Jacobs-Sera D."/>
            <person name="Hendrix R.W."/>
            <person name="Hatfull G.F."/>
        </authorList>
    </citation>
    <scope>NUCLEOTIDE SEQUENCE</scope>
</reference>
<name>A0A2P2C5M0_9ZZZZ</name>
<protein>
    <recommendedName>
        <fullName evidence="1">Pyrrolo-quinoline quinone repeat domain-containing protein</fullName>
    </recommendedName>
</protein>
<dbReference type="EMBL" id="CZKB01000004">
    <property type="protein sequence ID" value="CUR57276.1"/>
    <property type="molecule type" value="Genomic_DNA"/>
</dbReference>
<dbReference type="AlphaFoldDB" id="A0A2P2C5M0"/>
<dbReference type="InterPro" id="IPR011047">
    <property type="entry name" value="Quinoprotein_ADH-like_sf"/>
</dbReference>
<organism evidence="2">
    <name type="scientific">metagenome</name>
    <dbReference type="NCBI Taxonomy" id="256318"/>
    <lineage>
        <taxon>unclassified sequences</taxon>
        <taxon>metagenomes</taxon>
    </lineage>
</organism>
<feature type="domain" description="Pyrrolo-quinoline quinone repeat" evidence="1">
    <location>
        <begin position="40"/>
        <end position="157"/>
    </location>
</feature>
<dbReference type="Gene3D" id="2.130.10.10">
    <property type="entry name" value="YVTN repeat-like/Quinoprotein amine dehydrogenase"/>
    <property type="match status" value="1"/>
</dbReference>
<dbReference type="SUPFAM" id="SSF50998">
    <property type="entry name" value="Quinoprotein alcohol dehydrogenase-like"/>
    <property type="match status" value="1"/>
</dbReference>
<dbReference type="PROSITE" id="PS51257">
    <property type="entry name" value="PROKAR_LIPOPROTEIN"/>
    <property type="match status" value="1"/>
</dbReference>
<gene>
    <name evidence="2" type="ORF">NOCA1120468</name>
</gene>
<sequence length="510" mass="54792">MKVLGILVVLVLVSGCSGGTTDRGGGAPKPASDTSATAAASVLDAAPTTATRVWSTRLDVLQAPVAAGDVVVAAVAARGDEIDVVALDRADGAILWRRPLMVVDASVGAYLGDLVHESRDGETYVVMQQAGTGRRLRPGAALPYLALDPRTGEVLARTRPVVAQFGAPACRDGLDACLRISAGDRFEETRWVLGSWELRPERDRLPAGANSLVPGSDVYTVYGPVRQYSVAKAIGRIGKSSWRVPHGRITGSRRWLVDDESGFVDEETGVAVVQLLPTLEDAVVNRYERGEVVRFDLRQRRTAGLDLETGKVLWRHEGADIRCLELTRTEVPVRCAFSGKRSYQEDRDPRLVSAHGWLEGYDPRTGETTWREELGPRAVHTLVLDILRMDARVDRVVDADDIAVVPTPDGARLSSLVDGSSRVVDAAEPVLCSATASFRHRFDTGGSGLGGFGETRARRFVEPCVATGKSLDRSAMDRLGPAALLTGGVDVGEGMRVLATRHAVLAYRLS</sequence>
<evidence type="ECO:0000259" key="1">
    <source>
        <dbReference type="Pfam" id="PF13360"/>
    </source>
</evidence>
<dbReference type="InterPro" id="IPR015943">
    <property type="entry name" value="WD40/YVTN_repeat-like_dom_sf"/>
</dbReference>